<dbReference type="SUPFAM" id="SSF48452">
    <property type="entry name" value="TPR-like"/>
    <property type="match status" value="1"/>
</dbReference>
<feature type="signal peptide" evidence="3">
    <location>
        <begin position="1"/>
        <end position="19"/>
    </location>
</feature>
<feature type="transmembrane region" description="Helical" evidence="2">
    <location>
        <begin position="160"/>
        <end position="178"/>
    </location>
</feature>
<dbReference type="InterPro" id="IPR019734">
    <property type="entry name" value="TPR_rpt"/>
</dbReference>
<accession>A0A9D9HUN3</accession>
<gene>
    <name evidence="5" type="ORF">IAA73_09570</name>
</gene>
<keyword evidence="2" id="KW-1133">Transmembrane helix</keyword>
<evidence type="ECO:0000256" key="2">
    <source>
        <dbReference type="SAM" id="Phobius"/>
    </source>
</evidence>
<name>A0A9D9HUN3_9BACT</name>
<feature type="repeat" description="TPR" evidence="1">
    <location>
        <begin position="52"/>
        <end position="85"/>
    </location>
</feature>
<evidence type="ECO:0000259" key="4">
    <source>
        <dbReference type="SMART" id="SM00287"/>
    </source>
</evidence>
<feature type="chain" id="PRO_5038672450" evidence="3">
    <location>
        <begin position="20"/>
        <end position="247"/>
    </location>
</feature>
<feature type="transmembrane region" description="Helical" evidence="2">
    <location>
        <begin position="126"/>
        <end position="148"/>
    </location>
</feature>
<reference evidence="5" key="2">
    <citation type="journal article" date="2021" name="PeerJ">
        <title>Extensive microbial diversity within the chicken gut microbiome revealed by metagenomics and culture.</title>
        <authorList>
            <person name="Gilroy R."/>
            <person name="Ravi A."/>
            <person name="Getino M."/>
            <person name="Pursley I."/>
            <person name="Horton D.L."/>
            <person name="Alikhan N.F."/>
            <person name="Baker D."/>
            <person name="Gharbi K."/>
            <person name="Hall N."/>
            <person name="Watson M."/>
            <person name="Adriaenssens E.M."/>
            <person name="Foster-Nyarko E."/>
            <person name="Jarju S."/>
            <person name="Secka A."/>
            <person name="Antonio M."/>
            <person name="Oren A."/>
            <person name="Chaudhuri R.R."/>
            <person name="La Ragione R."/>
            <person name="Hildebrand F."/>
            <person name="Pallen M.J."/>
        </authorList>
    </citation>
    <scope>NUCLEOTIDE SEQUENCE</scope>
    <source>
        <strain evidence="5">G3-3990</strain>
    </source>
</reference>
<dbReference type="PROSITE" id="PS50005">
    <property type="entry name" value="TPR"/>
    <property type="match status" value="1"/>
</dbReference>
<dbReference type="InterPro" id="IPR003646">
    <property type="entry name" value="SH3-like_bac-type"/>
</dbReference>
<evidence type="ECO:0000313" key="6">
    <source>
        <dbReference type="Proteomes" id="UP000823641"/>
    </source>
</evidence>
<dbReference type="SMART" id="SM00287">
    <property type="entry name" value="SH3b"/>
    <property type="match status" value="1"/>
</dbReference>
<dbReference type="Pfam" id="PF08239">
    <property type="entry name" value="SH3_3"/>
    <property type="match status" value="1"/>
</dbReference>
<dbReference type="EMBL" id="JADIMG010000091">
    <property type="protein sequence ID" value="MBO8460567.1"/>
    <property type="molecule type" value="Genomic_DNA"/>
</dbReference>
<dbReference type="Proteomes" id="UP000823641">
    <property type="component" value="Unassembled WGS sequence"/>
</dbReference>
<organism evidence="5 6">
    <name type="scientific">Candidatus Gallipaludibacter merdavium</name>
    <dbReference type="NCBI Taxonomy" id="2840839"/>
    <lineage>
        <taxon>Bacteria</taxon>
        <taxon>Pseudomonadati</taxon>
        <taxon>Bacteroidota</taxon>
        <taxon>Bacteroidia</taxon>
        <taxon>Bacteroidales</taxon>
        <taxon>Candidatus Gallipaludibacter</taxon>
    </lineage>
</organism>
<keyword evidence="2" id="KW-0472">Membrane</keyword>
<dbReference type="Gene3D" id="1.25.40.10">
    <property type="entry name" value="Tetratricopeptide repeat domain"/>
    <property type="match status" value="1"/>
</dbReference>
<keyword evidence="3" id="KW-0732">Signal</keyword>
<keyword evidence="2" id="KW-0812">Transmembrane</keyword>
<reference evidence="5" key="1">
    <citation type="submission" date="2020-10" db="EMBL/GenBank/DDBJ databases">
        <authorList>
            <person name="Gilroy R."/>
        </authorList>
    </citation>
    <scope>NUCLEOTIDE SEQUENCE</scope>
    <source>
        <strain evidence="5">G3-3990</strain>
    </source>
</reference>
<keyword evidence="1" id="KW-0802">TPR repeat</keyword>
<feature type="domain" description="SH3b" evidence="4">
    <location>
        <begin position="185"/>
        <end position="247"/>
    </location>
</feature>
<dbReference type="SMART" id="SM00028">
    <property type="entry name" value="TPR"/>
    <property type="match status" value="2"/>
</dbReference>
<dbReference type="AlphaFoldDB" id="A0A9D9HUN3"/>
<evidence type="ECO:0000313" key="5">
    <source>
        <dbReference type="EMBL" id="MBO8460567.1"/>
    </source>
</evidence>
<dbReference type="Pfam" id="PF00515">
    <property type="entry name" value="TPR_1"/>
    <property type="match status" value="1"/>
</dbReference>
<dbReference type="Gene3D" id="2.30.30.40">
    <property type="entry name" value="SH3 Domains"/>
    <property type="match status" value="1"/>
</dbReference>
<comment type="caution">
    <text evidence="5">The sequence shown here is derived from an EMBL/GenBank/DDBJ whole genome shotgun (WGS) entry which is preliminary data.</text>
</comment>
<evidence type="ECO:0000256" key="3">
    <source>
        <dbReference type="SAM" id="SignalP"/>
    </source>
</evidence>
<dbReference type="InterPro" id="IPR011990">
    <property type="entry name" value="TPR-like_helical_dom_sf"/>
</dbReference>
<evidence type="ECO:0000256" key="1">
    <source>
        <dbReference type="PROSITE-ProRule" id="PRU00339"/>
    </source>
</evidence>
<sequence length="247" mass="27986">MKRVYIVVFFLLVAFVSMASNYEAANEAYAEGNYGQAVELYTQVLDEEGFAPEVYYNLGNAYYKQNEIGKAILNYERALRLKPFYADAKYNLQLAQQRVVDDIQNTQKSFLSVWIESLIQSLTSNVWAYISIGCFIVCALLFLSFAFAKRLVLRKLSFQLAVVFILVSLLTGIFSGVARHNYVERTEAIILQGVATVKSAPDMSGTDLFVLHEGTKVRIADAVGDWYEIHLANGNRGWIEKQMLERI</sequence>
<protein>
    <submittedName>
        <fullName evidence="5">Tetratricopeptide repeat protein</fullName>
    </submittedName>
</protein>
<dbReference type="PROSITE" id="PS50293">
    <property type="entry name" value="TPR_REGION"/>
    <property type="match status" value="1"/>
</dbReference>
<proteinExistence type="predicted"/>